<dbReference type="OrthoDB" id="10462336at2759"/>
<proteinExistence type="predicted"/>
<keyword evidence="3" id="KW-1185">Reference proteome</keyword>
<sequence>MAPSKDVSLQALTSSMKSYQLPSSPKSPTTPPSNTPRIVIGITRSGISCTFVDQFIRPCQFAHKMDELNPMQDFSVHQYHQAWERAVNLVWGDAANPDVRVDTEEFNLRYPGLVADLDGYRHQMEIETQAVTKRVGLSIVRGKEGDY</sequence>
<organism evidence="2 3">
    <name type="scientific">Phialocephala subalpina</name>
    <dbReference type="NCBI Taxonomy" id="576137"/>
    <lineage>
        <taxon>Eukaryota</taxon>
        <taxon>Fungi</taxon>
        <taxon>Dikarya</taxon>
        <taxon>Ascomycota</taxon>
        <taxon>Pezizomycotina</taxon>
        <taxon>Leotiomycetes</taxon>
        <taxon>Helotiales</taxon>
        <taxon>Mollisiaceae</taxon>
        <taxon>Phialocephala</taxon>
        <taxon>Phialocephala fortinii species complex</taxon>
    </lineage>
</organism>
<protein>
    <submittedName>
        <fullName evidence="2">Uncharacterized protein</fullName>
    </submittedName>
</protein>
<dbReference type="Proteomes" id="UP000184330">
    <property type="component" value="Unassembled WGS sequence"/>
</dbReference>
<gene>
    <name evidence="2" type="ORF">PAC_04127</name>
</gene>
<accession>A0A1L7WN97</accession>
<reference evidence="2 3" key="1">
    <citation type="submission" date="2016-03" db="EMBL/GenBank/DDBJ databases">
        <authorList>
            <person name="Ploux O."/>
        </authorList>
    </citation>
    <scope>NUCLEOTIDE SEQUENCE [LARGE SCALE GENOMIC DNA]</scope>
    <source>
        <strain evidence="2 3">UAMH 11012</strain>
    </source>
</reference>
<evidence type="ECO:0000313" key="3">
    <source>
        <dbReference type="Proteomes" id="UP000184330"/>
    </source>
</evidence>
<dbReference type="AlphaFoldDB" id="A0A1L7WN97"/>
<name>A0A1L7WN97_9HELO</name>
<evidence type="ECO:0000256" key="1">
    <source>
        <dbReference type="SAM" id="MobiDB-lite"/>
    </source>
</evidence>
<feature type="region of interest" description="Disordered" evidence="1">
    <location>
        <begin position="15"/>
        <end position="35"/>
    </location>
</feature>
<dbReference type="EMBL" id="FJOG01000004">
    <property type="protein sequence ID" value="CZR54244.1"/>
    <property type="molecule type" value="Genomic_DNA"/>
</dbReference>
<evidence type="ECO:0000313" key="2">
    <source>
        <dbReference type="EMBL" id="CZR54244.1"/>
    </source>
</evidence>